<protein>
    <recommendedName>
        <fullName evidence="12">DNA-binding response regulator</fullName>
    </recommendedName>
</protein>
<dbReference type="SUPFAM" id="SSF52172">
    <property type="entry name" value="CheY-like"/>
    <property type="match status" value="1"/>
</dbReference>
<evidence type="ECO:0000256" key="7">
    <source>
        <dbReference type="PROSITE-ProRule" id="PRU01091"/>
    </source>
</evidence>
<evidence type="ECO:0008006" key="12">
    <source>
        <dbReference type="Google" id="ProtNLM"/>
    </source>
</evidence>
<evidence type="ECO:0000256" key="6">
    <source>
        <dbReference type="PROSITE-ProRule" id="PRU00169"/>
    </source>
</evidence>
<proteinExistence type="predicted"/>
<dbReference type="Pfam" id="PF00486">
    <property type="entry name" value="Trans_reg_C"/>
    <property type="match status" value="1"/>
</dbReference>
<evidence type="ECO:0000256" key="4">
    <source>
        <dbReference type="ARBA" id="ARBA00023125"/>
    </source>
</evidence>
<dbReference type="PANTHER" id="PTHR48111:SF1">
    <property type="entry name" value="TWO-COMPONENT RESPONSE REGULATOR ORR33"/>
    <property type="match status" value="1"/>
</dbReference>
<dbReference type="InterPro" id="IPR039420">
    <property type="entry name" value="WalR-like"/>
</dbReference>
<dbReference type="SMART" id="SM00448">
    <property type="entry name" value="REC"/>
    <property type="match status" value="1"/>
</dbReference>
<evidence type="ECO:0000259" key="8">
    <source>
        <dbReference type="PROSITE" id="PS50110"/>
    </source>
</evidence>
<dbReference type="InterPro" id="IPR011006">
    <property type="entry name" value="CheY-like_superfamily"/>
</dbReference>
<dbReference type="PANTHER" id="PTHR48111">
    <property type="entry name" value="REGULATOR OF RPOS"/>
    <property type="match status" value="1"/>
</dbReference>
<keyword evidence="5" id="KW-0804">Transcription</keyword>
<evidence type="ECO:0000256" key="2">
    <source>
        <dbReference type="ARBA" id="ARBA00023012"/>
    </source>
</evidence>
<keyword evidence="3" id="KW-0805">Transcription regulation</keyword>
<evidence type="ECO:0000313" key="11">
    <source>
        <dbReference type="Proteomes" id="UP000290172"/>
    </source>
</evidence>
<organism evidence="10 11">
    <name type="scientific">Halarcobacter ebronensis</name>
    <dbReference type="NCBI Taxonomy" id="1462615"/>
    <lineage>
        <taxon>Bacteria</taxon>
        <taxon>Pseudomonadati</taxon>
        <taxon>Campylobacterota</taxon>
        <taxon>Epsilonproteobacteria</taxon>
        <taxon>Campylobacterales</taxon>
        <taxon>Arcobacteraceae</taxon>
        <taxon>Halarcobacter</taxon>
    </lineage>
</organism>
<dbReference type="CDD" id="cd17536">
    <property type="entry name" value="REC_YesN-like"/>
    <property type="match status" value="1"/>
</dbReference>
<dbReference type="SMART" id="SM00862">
    <property type="entry name" value="Trans_reg_C"/>
    <property type="match status" value="1"/>
</dbReference>
<dbReference type="InterPro" id="IPR001789">
    <property type="entry name" value="Sig_transdc_resp-reg_receiver"/>
</dbReference>
<evidence type="ECO:0000256" key="1">
    <source>
        <dbReference type="ARBA" id="ARBA00022553"/>
    </source>
</evidence>
<dbReference type="GO" id="GO:0032993">
    <property type="term" value="C:protein-DNA complex"/>
    <property type="evidence" value="ECO:0007669"/>
    <property type="project" value="TreeGrafter"/>
</dbReference>
<evidence type="ECO:0000256" key="5">
    <source>
        <dbReference type="ARBA" id="ARBA00023163"/>
    </source>
</evidence>
<dbReference type="CDD" id="cd00383">
    <property type="entry name" value="trans_reg_C"/>
    <property type="match status" value="1"/>
</dbReference>
<name>A0A4Q0YC94_9BACT</name>
<dbReference type="RefSeq" id="WP_128982223.1">
    <property type="nucleotide sequence ID" value="NZ_PDKJ01000010.1"/>
</dbReference>
<dbReference type="EMBL" id="PDKJ01000010">
    <property type="protein sequence ID" value="RXJ67194.1"/>
    <property type="molecule type" value="Genomic_DNA"/>
</dbReference>
<dbReference type="Gene3D" id="1.10.10.10">
    <property type="entry name" value="Winged helix-like DNA-binding domain superfamily/Winged helix DNA-binding domain"/>
    <property type="match status" value="1"/>
</dbReference>
<keyword evidence="2" id="KW-0902">Two-component regulatory system</keyword>
<dbReference type="GO" id="GO:0000976">
    <property type="term" value="F:transcription cis-regulatory region binding"/>
    <property type="evidence" value="ECO:0007669"/>
    <property type="project" value="TreeGrafter"/>
</dbReference>
<dbReference type="Gene3D" id="3.40.50.2300">
    <property type="match status" value="1"/>
</dbReference>
<dbReference type="GO" id="GO:0000156">
    <property type="term" value="F:phosphorelay response regulator activity"/>
    <property type="evidence" value="ECO:0007669"/>
    <property type="project" value="TreeGrafter"/>
</dbReference>
<keyword evidence="1 6" id="KW-0597">Phosphoprotein</keyword>
<dbReference type="Pfam" id="PF00072">
    <property type="entry name" value="Response_reg"/>
    <property type="match status" value="1"/>
</dbReference>
<comment type="caution">
    <text evidence="10">The sequence shown here is derived from an EMBL/GenBank/DDBJ whole genome shotgun (WGS) entry which is preliminary data.</text>
</comment>
<dbReference type="GO" id="GO:0006355">
    <property type="term" value="P:regulation of DNA-templated transcription"/>
    <property type="evidence" value="ECO:0007669"/>
    <property type="project" value="InterPro"/>
</dbReference>
<dbReference type="Proteomes" id="UP000290172">
    <property type="component" value="Unassembled WGS sequence"/>
</dbReference>
<dbReference type="PROSITE" id="PS51755">
    <property type="entry name" value="OMPR_PHOB"/>
    <property type="match status" value="1"/>
</dbReference>
<evidence type="ECO:0000256" key="3">
    <source>
        <dbReference type="ARBA" id="ARBA00023015"/>
    </source>
</evidence>
<evidence type="ECO:0000313" key="10">
    <source>
        <dbReference type="EMBL" id="RXJ67194.1"/>
    </source>
</evidence>
<evidence type="ECO:0000259" key="9">
    <source>
        <dbReference type="PROSITE" id="PS51755"/>
    </source>
</evidence>
<feature type="DNA-binding region" description="OmpR/PhoB-type" evidence="7">
    <location>
        <begin position="127"/>
        <end position="220"/>
    </location>
</feature>
<dbReference type="InterPro" id="IPR001867">
    <property type="entry name" value="OmpR/PhoB-type_DNA-bd"/>
</dbReference>
<sequence>MFENLTVLYAEDEDFIRENVVEALEFMRINVIAVKDGYEAYIEYLKQKPNIIITDIEMPGMSGLELAEKIRKVDNKTPIVITTAYTNVEYFLKAVELQLIKYLLKPITLIDLKNTLNKCVENLKDTTSIISLNSCSTYDLYNHILIVEGIEKKLDAHERQLLELLLKYRNHVVSYEQIESTIWEDGMSNAALRSLVRNLRQKLPEDIISNISKMGYRINIK</sequence>
<feature type="modified residue" description="4-aspartylphosphate" evidence="6">
    <location>
        <position position="55"/>
    </location>
</feature>
<feature type="domain" description="OmpR/PhoB-type" evidence="9">
    <location>
        <begin position="127"/>
        <end position="220"/>
    </location>
</feature>
<dbReference type="AlphaFoldDB" id="A0A4Q0YC94"/>
<dbReference type="PROSITE" id="PS50110">
    <property type="entry name" value="RESPONSE_REGULATORY"/>
    <property type="match status" value="1"/>
</dbReference>
<feature type="domain" description="Response regulatory" evidence="8">
    <location>
        <begin position="6"/>
        <end position="120"/>
    </location>
</feature>
<dbReference type="InterPro" id="IPR036388">
    <property type="entry name" value="WH-like_DNA-bd_sf"/>
</dbReference>
<dbReference type="GO" id="GO:0005829">
    <property type="term" value="C:cytosol"/>
    <property type="evidence" value="ECO:0007669"/>
    <property type="project" value="TreeGrafter"/>
</dbReference>
<gene>
    <name evidence="10" type="ORF">CRV08_11420</name>
</gene>
<keyword evidence="4 7" id="KW-0238">DNA-binding</keyword>
<accession>A0A4Q0YC94</accession>
<reference evidence="10 11" key="1">
    <citation type="submission" date="2017-10" db="EMBL/GenBank/DDBJ databases">
        <title>Genomics of the genus Arcobacter.</title>
        <authorList>
            <person name="Perez-Cataluna A."/>
            <person name="Figueras M.J."/>
        </authorList>
    </citation>
    <scope>NUCLEOTIDE SEQUENCE [LARGE SCALE GENOMIC DNA]</scope>
    <source>
        <strain evidence="10 11">CECT 8993</strain>
    </source>
</reference>